<evidence type="ECO:0000313" key="2">
    <source>
        <dbReference type="Proteomes" id="UP000821865"/>
    </source>
</evidence>
<proteinExistence type="predicted"/>
<evidence type="ECO:0000313" key="1">
    <source>
        <dbReference type="EMBL" id="KAH7954591.1"/>
    </source>
</evidence>
<accession>A0ACB8CZS1</accession>
<dbReference type="Proteomes" id="UP000821865">
    <property type="component" value="Chromosome 4"/>
</dbReference>
<organism evidence="1 2">
    <name type="scientific">Dermacentor silvarum</name>
    <name type="common">Tick</name>
    <dbReference type="NCBI Taxonomy" id="543639"/>
    <lineage>
        <taxon>Eukaryota</taxon>
        <taxon>Metazoa</taxon>
        <taxon>Ecdysozoa</taxon>
        <taxon>Arthropoda</taxon>
        <taxon>Chelicerata</taxon>
        <taxon>Arachnida</taxon>
        <taxon>Acari</taxon>
        <taxon>Parasitiformes</taxon>
        <taxon>Ixodida</taxon>
        <taxon>Ixodoidea</taxon>
        <taxon>Ixodidae</taxon>
        <taxon>Rhipicephalinae</taxon>
        <taxon>Dermacentor</taxon>
    </lineage>
</organism>
<gene>
    <name evidence="1" type="ORF">HPB49_020066</name>
</gene>
<reference evidence="1" key="1">
    <citation type="submission" date="2020-05" db="EMBL/GenBank/DDBJ databases">
        <title>Large-scale comparative analyses of tick genomes elucidate their genetic diversity and vector capacities.</title>
        <authorList>
            <person name="Jia N."/>
            <person name="Wang J."/>
            <person name="Shi W."/>
            <person name="Du L."/>
            <person name="Sun Y."/>
            <person name="Zhan W."/>
            <person name="Jiang J."/>
            <person name="Wang Q."/>
            <person name="Zhang B."/>
            <person name="Ji P."/>
            <person name="Sakyi L.B."/>
            <person name="Cui X."/>
            <person name="Yuan T."/>
            <person name="Jiang B."/>
            <person name="Yang W."/>
            <person name="Lam T.T.-Y."/>
            <person name="Chang Q."/>
            <person name="Ding S."/>
            <person name="Wang X."/>
            <person name="Zhu J."/>
            <person name="Ruan X."/>
            <person name="Zhao L."/>
            <person name="Wei J."/>
            <person name="Que T."/>
            <person name="Du C."/>
            <person name="Cheng J."/>
            <person name="Dai P."/>
            <person name="Han X."/>
            <person name="Huang E."/>
            <person name="Gao Y."/>
            <person name="Liu J."/>
            <person name="Shao H."/>
            <person name="Ye R."/>
            <person name="Li L."/>
            <person name="Wei W."/>
            <person name="Wang X."/>
            <person name="Wang C."/>
            <person name="Yang T."/>
            <person name="Huo Q."/>
            <person name="Li W."/>
            <person name="Guo W."/>
            <person name="Chen H."/>
            <person name="Zhou L."/>
            <person name="Ni X."/>
            <person name="Tian J."/>
            <person name="Zhou Y."/>
            <person name="Sheng Y."/>
            <person name="Liu T."/>
            <person name="Pan Y."/>
            <person name="Xia L."/>
            <person name="Li J."/>
            <person name="Zhao F."/>
            <person name="Cao W."/>
        </authorList>
    </citation>
    <scope>NUCLEOTIDE SEQUENCE</scope>
    <source>
        <strain evidence="1">Dsil-2018</strain>
    </source>
</reference>
<protein>
    <submittedName>
        <fullName evidence="1">Uncharacterized protein</fullName>
    </submittedName>
</protein>
<name>A0ACB8CZS1_DERSI</name>
<comment type="caution">
    <text evidence="1">The sequence shown here is derived from an EMBL/GenBank/DDBJ whole genome shotgun (WGS) entry which is preliminary data.</text>
</comment>
<sequence length="294" mass="33646">MDRIERGDRTERPLSLLFTGAPGQYHDYSYNIPFLDQNGVDVLCFNWPDFAFSLETGYWWHSCDEKTSLVVDFLKKLDINKIDMLVSHSTGSTPAVQLVAEETDIDVKSLALLMPIATRHFRGTRNPLLFNPAVQWMMKSRRGASIVMPLFQAIMSLSRHPTRGRPHDVFFAFHSCMGYEEHRVEQQLATIRHRAMPTLVIFSGNDKLLSNEDNRTLLRRLGSDPERTWLYDSGGHLLRRGGSDVVKAIELKDGSHYGFVRYPDICNEGLVELLDRVRRPESKAAVVMAHKRTL</sequence>
<dbReference type="EMBL" id="CM023473">
    <property type="protein sequence ID" value="KAH7954591.1"/>
    <property type="molecule type" value="Genomic_DNA"/>
</dbReference>
<keyword evidence="2" id="KW-1185">Reference proteome</keyword>